<organism evidence="3 4">
    <name type="scientific">Maccoyibacter intestinihominis</name>
    <dbReference type="NCBI Taxonomy" id="3133499"/>
    <lineage>
        <taxon>Bacteria</taxon>
        <taxon>Bacillati</taxon>
        <taxon>Bacillota</taxon>
        <taxon>Clostridia</taxon>
        <taxon>Lachnospirales</taxon>
        <taxon>Lachnospiraceae</taxon>
        <taxon>Maccoyibacter</taxon>
    </lineage>
</organism>
<gene>
    <name evidence="3" type="ORF">WMO43_02525</name>
</gene>
<feature type="compositionally biased region" description="Polar residues" evidence="1">
    <location>
        <begin position="77"/>
        <end position="93"/>
    </location>
</feature>
<feature type="signal peptide" evidence="2">
    <location>
        <begin position="1"/>
        <end position="27"/>
    </location>
</feature>
<proteinExistence type="predicted"/>
<dbReference type="InterPro" id="IPR009343">
    <property type="entry name" value="DUF1002"/>
</dbReference>
<reference evidence="3 4" key="1">
    <citation type="submission" date="2024-03" db="EMBL/GenBank/DDBJ databases">
        <title>Human intestinal bacterial collection.</title>
        <authorList>
            <person name="Pauvert C."/>
            <person name="Hitch T.C.A."/>
            <person name="Clavel T."/>
        </authorList>
    </citation>
    <scope>NUCLEOTIDE SEQUENCE [LARGE SCALE GENOMIC DNA]</scope>
    <source>
        <strain evidence="3 4">CLA-AA-H185</strain>
    </source>
</reference>
<dbReference type="EMBL" id="JBBMEX010000002">
    <property type="protein sequence ID" value="MEQ2556758.1"/>
    <property type="molecule type" value="Genomic_DNA"/>
</dbReference>
<comment type="caution">
    <text evidence="3">The sequence shown here is derived from an EMBL/GenBank/DDBJ whole genome shotgun (WGS) entry which is preliminary data.</text>
</comment>
<accession>A0ABV1HAL0</accession>
<name>A0ABV1HAL0_9FIRM</name>
<feature type="compositionally biased region" description="Low complexity" evidence="1">
    <location>
        <begin position="32"/>
        <end position="47"/>
    </location>
</feature>
<protein>
    <submittedName>
        <fullName evidence="3">DUF1002 domain-containing protein</fullName>
    </submittedName>
</protein>
<feature type="chain" id="PRO_5045414110" evidence="2">
    <location>
        <begin position="28"/>
        <end position="414"/>
    </location>
</feature>
<evidence type="ECO:0000313" key="3">
    <source>
        <dbReference type="EMBL" id="MEQ2556758.1"/>
    </source>
</evidence>
<evidence type="ECO:0000313" key="4">
    <source>
        <dbReference type="Proteomes" id="UP001454489"/>
    </source>
</evidence>
<dbReference type="RefSeq" id="WP_353529801.1">
    <property type="nucleotide sequence ID" value="NZ_JBBMEX010000002.1"/>
</dbReference>
<dbReference type="Pfam" id="PF06207">
    <property type="entry name" value="DUF1002"/>
    <property type="match status" value="1"/>
</dbReference>
<evidence type="ECO:0000256" key="1">
    <source>
        <dbReference type="SAM" id="MobiDB-lite"/>
    </source>
</evidence>
<evidence type="ECO:0000256" key="2">
    <source>
        <dbReference type="SAM" id="SignalP"/>
    </source>
</evidence>
<feature type="compositionally biased region" description="Polar residues" evidence="1">
    <location>
        <begin position="48"/>
        <end position="69"/>
    </location>
</feature>
<dbReference type="Proteomes" id="UP001454489">
    <property type="component" value="Unassembled WGS sequence"/>
</dbReference>
<keyword evidence="2" id="KW-0732">Signal</keyword>
<sequence length="414" mass="43865">MKKNIKRVMGILLAATMSISLVMPAFASQTSNTDTTTEVQEQNEQTDANGSADTADDAQTTGGSSAQGTDDSEKSVADSTGSSKNSDTSDVNASDTGSSDTDTDKRTSDNAAQAPVEGTVTQDTETQKEPVKGDVQTEVADDNVVVGKHDKPYLALGADLTAEQQATVLGLMGIDPAKLSDYDVVQVTNAMEHEYLDAYLPSGTIGSRALSSVLIMEGKKGSGIQISIKNISYCTVGMYKSALATAGLEDAEIIVAGPFPISGTAALIGALKAYSEMTGDEVKEDSLDAAMNEIVVTGQLADATGGDKAKAEELMAYLKQEVVKNDLKDDKSINEAIEQGCKEFDVQLTDDQKAKLLDVLKKISDLDLDWNTLKNQASDLYDRLDELGLLSNSGIGAKLKSLFQSIIDFFKSLF</sequence>
<feature type="region of interest" description="Disordered" evidence="1">
    <location>
        <begin position="32"/>
        <end position="135"/>
    </location>
</feature>
<keyword evidence="4" id="KW-1185">Reference proteome</keyword>